<evidence type="ECO:0000256" key="2">
    <source>
        <dbReference type="ARBA" id="ARBA00022473"/>
    </source>
</evidence>
<evidence type="ECO:0000256" key="1">
    <source>
        <dbReference type="ARBA" id="ARBA00004123"/>
    </source>
</evidence>
<dbReference type="Proteomes" id="UP000606274">
    <property type="component" value="Unassembled WGS sequence"/>
</dbReference>
<dbReference type="GO" id="GO:0030154">
    <property type="term" value="P:cell differentiation"/>
    <property type="evidence" value="ECO:0007669"/>
    <property type="project" value="UniProtKB-KW"/>
</dbReference>
<evidence type="ECO:0000256" key="16">
    <source>
        <dbReference type="SAM" id="SignalP"/>
    </source>
</evidence>
<dbReference type="PROSITE" id="PS00027">
    <property type="entry name" value="HOMEOBOX_1"/>
    <property type="match status" value="1"/>
</dbReference>
<dbReference type="GO" id="GO:0007399">
    <property type="term" value="P:nervous system development"/>
    <property type="evidence" value="ECO:0007669"/>
    <property type="project" value="UniProtKB-KW"/>
</dbReference>
<dbReference type="InterPro" id="IPR001356">
    <property type="entry name" value="HD"/>
</dbReference>
<evidence type="ECO:0000313" key="22">
    <source>
        <dbReference type="Proteomes" id="UP000606274"/>
    </source>
</evidence>
<evidence type="ECO:0000256" key="11">
    <source>
        <dbReference type="ARBA" id="ARBA00053510"/>
    </source>
</evidence>
<dbReference type="Pfam" id="PF00041">
    <property type="entry name" value="fn3"/>
    <property type="match status" value="3"/>
</dbReference>
<feature type="domain" description="Fibronectin type-III" evidence="19">
    <location>
        <begin position="252"/>
        <end position="334"/>
    </location>
</feature>
<dbReference type="InterPro" id="IPR017970">
    <property type="entry name" value="Homeobox_CS"/>
</dbReference>
<feature type="chain" id="PRO_5035879317" evidence="16">
    <location>
        <begin position="18"/>
        <end position="919"/>
    </location>
</feature>
<dbReference type="CDD" id="cd00037">
    <property type="entry name" value="CLECT"/>
    <property type="match status" value="1"/>
</dbReference>
<feature type="domain" description="Homeobox" evidence="18">
    <location>
        <begin position="804"/>
        <end position="864"/>
    </location>
</feature>
<dbReference type="SMART" id="SM00389">
    <property type="entry name" value="HOX"/>
    <property type="match status" value="1"/>
</dbReference>
<feature type="DNA-binding region" description="Homeobox" evidence="12">
    <location>
        <begin position="806"/>
        <end position="865"/>
    </location>
</feature>
<keyword evidence="13" id="KW-0479">Metal-binding</keyword>
<dbReference type="Gene3D" id="3.10.100.10">
    <property type="entry name" value="Mannose-Binding Protein A, subunit A"/>
    <property type="match status" value="1"/>
</dbReference>
<feature type="region of interest" description="Disordered" evidence="15">
    <location>
        <begin position="772"/>
        <end position="806"/>
    </location>
</feature>
<dbReference type="PROSITE" id="PS50853">
    <property type="entry name" value="FN3"/>
    <property type="match status" value="3"/>
</dbReference>
<dbReference type="FunFam" id="1.10.10.60:FF:000053">
    <property type="entry name" value="H6 family homeobox 2"/>
    <property type="match status" value="1"/>
</dbReference>
<organism evidence="21 22">
    <name type="scientific">Silurus meridionalis</name>
    <name type="common">Southern catfish</name>
    <name type="synonym">Silurus soldatovi meridionalis</name>
    <dbReference type="NCBI Taxonomy" id="175797"/>
    <lineage>
        <taxon>Eukaryota</taxon>
        <taxon>Metazoa</taxon>
        <taxon>Chordata</taxon>
        <taxon>Craniata</taxon>
        <taxon>Vertebrata</taxon>
        <taxon>Euteleostomi</taxon>
        <taxon>Actinopterygii</taxon>
        <taxon>Neopterygii</taxon>
        <taxon>Teleostei</taxon>
        <taxon>Ostariophysi</taxon>
        <taxon>Siluriformes</taxon>
        <taxon>Siluridae</taxon>
        <taxon>Silurus</taxon>
    </lineage>
</organism>
<proteinExistence type="inferred from homology"/>
<dbReference type="Pfam" id="PF00046">
    <property type="entry name" value="Homeodomain"/>
    <property type="match status" value="1"/>
</dbReference>
<dbReference type="GO" id="GO:0000977">
    <property type="term" value="F:RNA polymerase II transcription regulatory region sequence-specific DNA binding"/>
    <property type="evidence" value="ECO:0007669"/>
    <property type="project" value="TreeGrafter"/>
</dbReference>
<evidence type="ECO:0000256" key="6">
    <source>
        <dbReference type="ARBA" id="ARBA00023125"/>
    </source>
</evidence>
<dbReference type="AlphaFoldDB" id="A0A8T0BLM8"/>
<evidence type="ECO:0000256" key="14">
    <source>
        <dbReference type="RuleBase" id="RU000682"/>
    </source>
</evidence>
<keyword evidence="13" id="KW-0862">Zinc</keyword>
<keyword evidence="4" id="KW-0524">Neurogenesis</keyword>
<keyword evidence="22" id="KW-1185">Reference proteome</keyword>
<dbReference type="PANTHER" id="PTHR46110">
    <property type="entry name" value="HOMEOBOX PROTEIN HMX"/>
    <property type="match status" value="1"/>
</dbReference>
<dbReference type="InterPro" id="IPR051300">
    <property type="entry name" value="HMX_Homeobox_TF"/>
</dbReference>
<feature type="signal peptide" evidence="16">
    <location>
        <begin position="1"/>
        <end position="17"/>
    </location>
</feature>
<dbReference type="InterPro" id="IPR016187">
    <property type="entry name" value="CTDL_fold"/>
</dbReference>
<keyword evidence="7 12" id="KW-0371">Homeobox</keyword>
<evidence type="ECO:0000259" key="17">
    <source>
        <dbReference type="PROSITE" id="PS50041"/>
    </source>
</evidence>
<dbReference type="CDD" id="cd00086">
    <property type="entry name" value="homeodomain"/>
    <property type="match status" value="1"/>
</dbReference>
<evidence type="ECO:0000256" key="12">
    <source>
        <dbReference type="PROSITE-ProRule" id="PRU00108"/>
    </source>
</evidence>
<dbReference type="SUPFAM" id="SSF46689">
    <property type="entry name" value="Homeodomain-like"/>
    <property type="match status" value="1"/>
</dbReference>
<dbReference type="GO" id="GO:0005634">
    <property type="term" value="C:nucleus"/>
    <property type="evidence" value="ECO:0007669"/>
    <property type="project" value="UniProtKB-SubCell"/>
</dbReference>
<feature type="domain" description="Fibronectin type-III" evidence="19">
    <location>
        <begin position="335"/>
        <end position="418"/>
    </location>
</feature>
<dbReference type="SMART" id="SM00060">
    <property type="entry name" value="FN3"/>
    <property type="match status" value="5"/>
</dbReference>
<keyword evidence="5" id="KW-0805">Transcription regulation</keyword>
<evidence type="ECO:0000256" key="10">
    <source>
        <dbReference type="ARBA" id="ARBA00038165"/>
    </source>
</evidence>
<feature type="domain" description="C-type lectin" evidence="17">
    <location>
        <begin position="21"/>
        <end position="107"/>
    </location>
</feature>
<evidence type="ECO:0000256" key="3">
    <source>
        <dbReference type="ARBA" id="ARBA00022782"/>
    </source>
</evidence>
<dbReference type="PROSITE" id="PS50071">
    <property type="entry name" value="HOMEOBOX_2"/>
    <property type="match status" value="1"/>
</dbReference>
<dbReference type="Gene3D" id="1.10.10.60">
    <property type="entry name" value="Homeodomain-like"/>
    <property type="match status" value="1"/>
</dbReference>
<dbReference type="SUPFAM" id="SSF56436">
    <property type="entry name" value="C-type lectin-like"/>
    <property type="match status" value="1"/>
</dbReference>
<dbReference type="PROSITE" id="PS50966">
    <property type="entry name" value="ZF_SWIM"/>
    <property type="match status" value="1"/>
</dbReference>
<keyword evidence="8" id="KW-0804">Transcription</keyword>
<dbReference type="PANTHER" id="PTHR46110:SF5">
    <property type="entry name" value="SENSORY ORGAN HOMEOBOX"/>
    <property type="match status" value="1"/>
</dbReference>
<evidence type="ECO:0000256" key="7">
    <source>
        <dbReference type="ARBA" id="ARBA00023155"/>
    </source>
</evidence>
<comment type="caution">
    <text evidence="21">The sequence shown here is derived from an EMBL/GenBank/DDBJ whole genome shotgun (WGS) entry which is preliminary data.</text>
</comment>
<evidence type="ECO:0000256" key="8">
    <source>
        <dbReference type="ARBA" id="ARBA00023163"/>
    </source>
</evidence>
<comment type="similarity">
    <text evidence="10">Belongs to the HMX homeobox family.</text>
</comment>
<keyword evidence="6 12" id="KW-0238">DNA-binding</keyword>
<dbReference type="InterPro" id="IPR036116">
    <property type="entry name" value="FN3_sf"/>
</dbReference>
<dbReference type="Gene3D" id="2.60.40.10">
    <property type="entry name" value="Immunoglobulins"/>
    <property type="match status" value="3"/>
</dbReference>
<evidence type="ECO:0000256" key="5">
    <source>
        <dbReference type="ARBA" id="ARBA00023015"/>
    </source>
</evidence>
<evidence type="ECO:0000259" key="20">
    <source>
        <dbReference type="PROSITE" id="PS50966"/>
    </source>
</evidence>
<keyword evidence="3" id="KW-0221">Differentiation</keyword>
<gene>
    <name evidence="21" type="ORF">HF521_019544</name>
</gene>
<evidence type="ECO:0000256" key="4">
    <source>
        <dbReference type="ARBA" id="ARBA00022902"/>
    </source>
</evidence>
<feature type="compositionally biased region" description="Basic residues" evidence="15">
    <location>
        <begin position="794"/>
        <end position="806"/>
    </location>
</feature>
<keyword evidence="16" id="KW-0732">Signal</keyword>
<dbReference type="GO" id="GO:0008270">
    <property type="term" value="F:zinc ion binding"/>
    <property type="evidence" value="ECO:0007669"/>
    <property type="project" value="UniProtKB-KW"/>
</dbReference>
<evidence type="ECO:0000313" key="21">
    <source>
        <dbReference type="EMBL" id="KAF7706290.1"/>
    </source>
</evidence>
<dbReference type="EMBL" id="JABFDY010000006">
    <property type="protein sequence ID" value="KAF7706290.1"/>
    <property type="molecule type" value="Genomic_DNA"/>
</dbReference>
<dbReference type="InterPro" id="IPR001304">
    <property type="entry name" value="C-type_lectin-like"/>
</dbReference>
<feature type="compositionally biased region" description="Polar residues" evidence="15">
    <location>
        <begin position="772"/>
        <end position="786"/>
    </location>
</feature>
<dbReference type="InterPro" id="IPR016186">
    <property type="entry name" value="C-type_lectin-like/link_sf"/>
</dbReference>
<dbReference type="SUPFAM" id="SSF49265">
    <property type="entry name" value="Fibronectin type III"/>
    <property type="match status" value="4"/>
</dbReference>
<comment type="function">
    <text evidence="11">Transcription factor involved in specification of neuronal cell types and which is required for inner ear and hypothalamus development. Binds to the 5'-CAAGTG-3' core sequence.</text>
</comment>
<evidence type="ECO:0000256" key="15">
    <source>
        <dbReference type="SAM" id="MobiDB-lite"/>
    </source>
</evidence>
<reference evidence="21" key="1">
    <citation type="submission" date="2020-08" db="EMBL/GenBank/DDBJ databases">
        <title>Chromosome-level assembly of Southern catfish (Silurus meridionalis) provides insights into visual adaptation to the nocturnal and benthic lifestyles.</title>
        <authorList>
            <person name="Zhang Y."/>
            <person name="Wang D."/>
            <person name="Peng Z."/>
        </authorList>
    </citation>
    <scope>NUCLEOTIDE SEQUENCE</scope>
    <source>
        <strain evidence="21">SWU-2019-XX</strain>
        <tissue evidence="21">Muscle</tissue>
    </source>
</reference>
<dbReference type="PROSITE" id="PS50041">
    <property type="entry name" value="C_TYPE_LECTIN_2"/>
    <property type="match status" value="1"/>
</dbReference>
<sequence>MLLLPSLLLVAVSISCAERDYFYKENSTTWENARFQCQACYKDLTTITPTNAELLSMNLTSDYWIGLRKNVTGSKFWSRWANGEPVLYQNWYPGHPIPIPKPEPPPCSCPTPPIINTTKTEAKQCPVFTDLCGCLNSFRNTNDSEWENSTMSNQTVNSTVTGMMFCPSLAKLCDCLNTSKAKETSILASTTMFTTTYFVPSTTPPMIASTILPINVEPKYIEDSCVTLLSFGMWQEKQCNESLPYICYDDRFSSDLKISNLTKTEGLLSWTKASGNITHYIIVINGKLKVNVTNDLKYQISGMDPGTFYTVQVIPVKCNRALNDQRISYYTLPEEIRNLTIVSVETNTITLIWDVSKGTAVHYLVNIQPDNLNKTSSSANYSITSLRPGKMYSITITAVVNETVFGDSAKTTACTRPLKVMNLTSSNDENDTIFASWVYPDSNNNLIYNITLDNKNHFGPNQTITLSNLTAGTIYTLTVSVSVAGCNESGEVASISAYTIPMSVSNLELSSGNDSIRASWTLLNGNYAWFKVTISSNMILNSSVSKTTNYLNYNFTSLKAAALYTVSVINYVQKDLKPSHPVTKSIYTRLNAPGKASVQGLNNSALNISWEVPANSQEVQNITYRVKYVSDFWGDSGTQDIIGETSVIIGGLKSGTKYRFNVTVFADNSESLPSQTYGLTDANIRTLTLTMLCSSSTQLYCMNNTTMQNVLDQLHSRINDSFMDNKDFDANRQNSQLTSESSCSCEDQKCHDTEHRVSDICGHSLGITTEEGSGNFPITSNTNSSRDGLLKHQQSQKKTKQLAKKKKKTRTIFSKRQIFQLESTFDLKRYLSSAERACLANSLQLTETQVKIWFQNRRNKLKRQICTDFEGPYRGSVGSSVLGGCLLPMPVPLVYTGSIPHYLYLSHASKFFSLFEGDT</sequence>
<accession>A0A8T0BLM8</accession>
<evidence type="ECO:0000259" key="19">
    <source>
        <dbReference type="PROSITE" id="PS50853"/>
    </source>
</evidence>
<dbReference type="CDD" id="cd00063">
    <property type="entry name" value="FN3"/>
    <property type="match status" value="4"/>
</dbReference>
<dbReference type="InterPro" id="IPR009057">
    <property type="entry name" value="Homeodomain-like_sf"/>
</dbReference>
<dbReference type="GO" id="GO:0000981">
    <property type="term" value="F:DNA-binding transcription factor activity, RNA polymerase II-specific"/>
    <property type="evidence" value="ECO:0007669"/>
    <property type="project" value="InterPro"/>
</dbReference>
<evidence type="ECO:0000256" key="13">
    <source>
        <dbReference type="PROSITE-ProRule" id="PRU00325"/>
    </source>
</evidence>
<keyword evidence="13" id="KW-0863">Zinc-finger</keyword>
<keyword evidence="9 12" id="KW-0539">Nucleus</keyword>
<dbReference type="InterPro" id="IPR013783">
    <property type="entry name" value="Ig-like_fold"/>
</dbReference>
<name>A0A8T0BLM8_SILME</name>
<dbReference type="InterPro" id="IPR003961">
    <property type="entry name" value="FN3_dom"/>
</dbReference>
<comment type="subcellular location">
    <subcellularLocation>
        <location evidence="1 12 14">Nucleus</location>
    </subcellularLocation>
</comment>
<dbReference type="InterPro" id="IPR007527">
    <property type="entry name" value="Znf_SWIM"/>
</dbReference>
<feature type="domain" description="SWIM-type" evidence="20">
    <location>
        <begin position="728"/>
        <end position="772"/>
    </location>
</feature>
<keyword evidence="2" id="KW-0217">Developmental protein</keyword>
<evidence type="ECO:0000259" key="18">
    <source>
        <dbReference type="PROSITE" id="PS50071"/>
    </source>
</evidence>
<feature type="domain" description="Fibronectin type-III" evidence="19">
    <location>
        <begin position="592"/>
        <end position="684"/>
    </location>
</feature>
<protein>
    <submittedName>
        <fullName evidence="21">Uncharacterized protein</fullName>
    </submittedName>
</protein>
<evidence type="ECO:0000256" key="9">
    <source>
        <dbReference type="ARBA" id="ARBA00023242"/>
    </source>
</evidence>